<dbReference type="GO" id="GO:0006801">
    <property type="term" value="P:superoxide metabolic process"/>
    <property type="evidence" value="ECO:0007669"/>
    <property type="project" value="InterPro"/>
</dbReference>
<protein>
    <recommendedName>
        <fullName evidence="2">EGF-like domain-containing protein</fullName>
    </recommendedName>
</protein>
<comment type="caution">
    <text evidence="1">Lacks conserved residue(s) required for the propagation of feature annotation.</text>
</comment>
<dbReference type="Gene3D" id="2.60.40.200">
    <property type="entry name" value="Superoxide dismutase, copper/zinc binding domain"/>
    <property type="match status" value="4"/>
</dbReference>
<dbReference type="PROSITE" id="PS50026">
    <property type="entry name" value="EGF_3"/>
    <property type="match status" value="2"/>
</dbReference>
<keyword evidence="1" id="KW-0245">EGF-like domain</keyword>
<feature type="domain" description="EGF-like" evidence="2">
    <location>
        <begin position="1421"/>
        <end position="1458"/>
    </location>
</feature>
<sequence>MERIKDFIVILTLIYNVRDTTAQGRPLQSIISYKGINGVVHIEPNFRANTSLGVVSFPNIRSTYLVEIRENRVLNDVTVRCLDQDLGKRYLGTTWQLVPGKEHQYFVFTSDARLLNGRSILLTNTDTGERLCGTLESSWLHNTAEAKFLSNIAGSVVFRQLENDSDADTSVRVNLFKTQEVNPFAENVYWFLLSNPNSDQHKMTMTSECRLPLPFPPSLTQLYTLARKFGRLRVGRVKDDATSTFVETGLPLSGVRSIIGNILVLARGSGEIVSCAFVGDIEPRQAVSSIFNDGVKGTINFYQRSPYDTTIVQISLSNLRGLSGGYHIHKWPVPMKLTALDNVCDAQSISGHFDFPRDKPRSPPPGRGTTDQYEIGDLSGKYGLLTGQDSFNGQFRDDNLPLYGRYSVIGRSLTIHKSYKDERWVCATIEPISRITKAVAIFTGPVIGRIVFTQIRNNYYADTHVYVELSYANGIQTPTVDHNWHVHENPVCSLFNDRPCSCSAAGGHFNPFRVNVTGNYPNACRSDNPLRCELGDISGKQGPVNIRTKDGIWYRNYFTDTNLPLEGPLGIIGKSIVIHDQNKGKGRLACANIFEVPARALFVENWYGSEPSSISGLFEFVGSVPQYEDAIAWTSLRLTGLNRRAGEYHIHTEPVDPSSPNPCADSIVGGHFNPFFINKTNSPPPGTGTHDFYEVGDLSGKYGSVLQGRIELSLMNLPSQETALASGPDNFLPVTGPLSISGRSLVIHTGNGSRWVCGNIEENIELSGGRVVRMIARFTRGMLIGGVILKQYVYTDNTVSDTEIWMDLRFRNNEGLKIRGLNWHVHVHGVVEGGNCQDAGPHYNPYNVSTTVGYEECSFSNPYRCEMGDVSGKHVVYEIGGGPRFFTDVNLPLIGRFGGSVNSSDKTHQTENSVTMFVLFLLPVVALSFADAVNHSCKDIYLGNPSSPNGTYTIYNRKIQPYKVYCEFHFKYGYTYVSKNTSVEVNMNDLFTTNAHVKVRHMKANGAQAEAVMENIKNYPTQPLGIFYNQHTGYAASVNAANLAPYLYLGFLPISLANHVNPQGYRANGQDFNFVNCDRNPNSYFVFYFNPNHKLPIGYVNRCCESTLMHSWITVAHTLPTAYNMPDEFYFDYEIHLGGCGGYAFIHHHNDINGAALGVRFEQADPCQSSPCQNGASCYSEDETNFFCECPDGSCKDIYSSNHSSPNGTYTVHNKENKLFKVYCEFHDKFGYTYISRHAGVEVNIDDLLTSEKHVKVRHVLQNGTQIETILENIRLYKNLSLGIFYNRHIGYALPINYANLAPYLYVGFLPISKASYTNIQGYRAANTDFMFQNCDSNPNSYFVFYFNPQQKANLGYGSGFIPSGFMTSWVTYGTTIPTGDYMPPEFYFDYEIHMGGCGGYVFRHQQDNQDGAALGLRFDEYDPCVCSPCQNGGRCRSTSDTQFFCDCVAGYAGDTCGKHI</sequence>
<dbReference type="PANTHER" id="PTHR20910:SF1">
    <property type="entry name" value="SUPEROXIDE DISMUTASE COPPER_ZINC BINDING DOMAIN-CONTAINING PROTEIN"/>
    <property type="match status" value="1"/>
</dbReference>
<dbReference type="SUPFAM" id="SSF57196">
    <property type="entry name" value="EGF/Laminin"/>
    <property type="match status" value="1"/>
</dbReference>
<keyword evidence="1" id="KW-1015">Disulfide bond</keyword>
<name>K1QMK9_MAGGI</name>
<dbReference type="FunCoup" id="K1QMK9">
    <property type="interactions" value="8"/>
</dbReference>
<dbReference type="InParanoid" id="K1QMK9"/>
<dbReference type="InterPro" id="IPR036056">
    <property type="entry name" value="Fibrinogen-like_C"/>
</dbReference>
<reference evidence="3" key="1">
    <citation type="journal article" date="2012" name="Nature">
        <title>The oyster genome reveals stress adaptation and complexity of shell formation.</title>
        <authorList>
            <person name="Zhang G."/>
            <person name="Fang X."/>
            <person name="Guo X."/>
            <person name="Li L."/>
            <person name="Luo R."/>
            <person name="Xu F."/>
            <person name="Yang P."/>
            <person name="Zhang L."/>
            <person name="Wang X."/>
            <person name="Qi H."/>
            <person name="Xiong Z."/>
            <person name="Que H."/>
            <person name="Xie Y."/>
            <person name="Holland P.W."/>
            <person name="Paps J."/>
            <person name="Zhu Y."/>
            <person name="Wu F."/>
            <person name="Chen Y."/>
            <person name="Wang J."/>
            <person name="Peng C."/>
            <person name="Meng J."/>
            <person name="Yang L."/>
            <person name="Liu J."/>
            <person name="Wen B."/>
            <person name="Zhang N."/>
            <person name="Huang Z."/>
            <person name="Zhu Q."/>
            <person name="Feng Y."/>
            <person name="Mount A."/>
            <person name="Hedgecock D."/>
            <person name="Xu Z."/>
            <person name="Liu Y."/>
            <person name="Domazet-Loso T."/>
            <person name="Du Y."/>
            <person name="Sun X."/>
            <person name="Zhang S."/>
            <person name="Liu B."/>
            <person name="Cheng P."/>
            <person name="Jiang X."/>
            <person name="Li J."/>
            <person name="Fan D."/>
            <person name="Wang W."/>
            <person name="Fu W."/>
            <person name="Wang T."/>
            <person name="Wang B."/>
            <person name="Zhang J."/>
            <person name="Peng Z."/>
            <person name="Li Y."/>
            <person name="Li N."/>
            <person name="Wang J."/>
            <person name="Chen M."/>
            <person name="He Y."/>
            <person name="Tan F."/>
            <person name="Song X."/>
            <person name="Zheng Q."/>
            <person name="Huang R."/>
            <person name="Yang H."/>
            <person name="Du X."/>
            <person name="Chen L."/>
            <person name="Yang M."/>
            <person name="Gaffney P.M."/>
            <person name="Wang S."/>
            <person name="Luo L."/>
            <person name="She Z."/>
            <person name="Ming Y."/>
            <person name="Huang W."/>
            <person name="Zhang S."/>
            <person name="Huang B."/>
            <person name="Zhang Y."/>
            <person name="Qu T."/>
            <person name="Ni P."/>
            <person name="Miao G."/>
            <person name="Wang J."/>
            <person name="Wang Q."/>
            <person name="Steinberg C.E."/>
            <person name="Wang H."/>
            <person name="Li N."/>
            <person name="Qian L."/>
            <person name="Zhang G."/>
            <person name="Li Y."/>
            <person name="Yang H."/>
            <person name="Liu X."/>
            <person name="Wang J."/>
            <person name="Yin Y."/>
            <person name="Wang J."/>
        </authorList>
    </citation>
    <scope>NUCLEOTIDE SEQUENCE [LARGE SCALE GENOMIC DNA]</scope>
    <source>
        <strain evidence="3">05x7-T-G4-1.051#20</strain>
    </source>
</reference>
<dbReference type="InterPro" id="IPR000742">
    <property type="entry name" value="EGF"/>
</dbReference>
<dbReference type="Pfam" id="PF00008">
    <property type="entry name" value="EGF"/>
    <property type="match status" value="1"/>
</dbReference>
<feature type="domain" description="EGF-like" evidence="2">
    <location>
        <begin position="1163"/>
        <end position="1196"/>
    </location>
</feature>
<dbReference type="PANTHER" id="PTHR20910">
    <property type="entry name" value="AGAP001623-PA"/>
    <property type="match status" value="1"/>
</dbReference>
<dbReference type="InterPro" id="IPR036423">
    <property type="entry name" value="SOD-like_Cu/Zn_dom_sf"/>
</dbReference>
<evidence type="ECO:0000259" key="2">
    <source>
        <dbReference type="PROSITE" id="PS50026"/>
    </source>
</evidence>
<dbReference type="Gene3D" id="2.10.25.10">
    <property type="entry name" value="Laminin"/>
    <property type="match status" value="2"/>
</dbReference>
<proteinExistence type="predicted"/>
<dbReference type="SUPFAM" id="SSF56496">
    <property type="entry name" value="Fibrinogen C-terminal domain-like"/>
    <property type="match status" value="2"/>
</dbReference>
<dbReference type="Gene3D" id="2.60.120.1000">
    <property type="match status" value="2"/>
</dbReference>
<dbReference type="InterPro" id="IPR053257">
    <property type="entry name" value="Cu-only_SOD"/>
</dbReference>
<dbReference type="InterPro" id="IPR001424">
    <property type="entry name" value="SOD_Cu_Zn_dom"/>
</dbReference>
<dbReference type="GO" id="GO:0046872">
    <property type="term" value="F:metal ion binding"/>
    <property type="evidence" value="ECO:0007669"/>
    <property type="project" value="InterPro"/>
</dbReference>
<dbReference type="PROSITE" id="PS01186">
    <property type="entry name" value="EGF_2"/>
    <property type="match status" value="1"/>
</dbReference>
<dbReference type="PROSITE" id="PS00022">
    <property type="entry name" value="EGF_1"/>
    <property type="match status" value="2"/>
</dbReference>
<dbReference type="Pfam" id="PF00080">
    <property type="entry name" value="Sod_Cu"/>
    <property type="match status" value="2"/>
</dbReference>
<dbReference type="HOGENOM" id="CLU_250752_0_0_1"/>
<dbReference type="SUPFAM" id="SSF49329">
    <property type="entry name" value="Cu,Zn superoxide dismutase-like"/>
    <property type="match status" value="4"/>
</dbReference>
<dbReference type="EMBL" id="JH816438">
    <property type="protein sequence ID" value="EKC35078.1"/>
    <property type="molecule type" value="Genomic_DNA"/>
</dbReference>
<evidence type="ECO:0000313" key="3">
    <source>
        <dbReference type="EMBL" id="EKC35078.1"/>
    </source>
</evidence>
<feature type="disulfide bond" evidence="1">
    <location>
        <begin position="1448"/>
        <end position="1457"/>
    </location>
</feature>
<accession>K1QMK9</accession>
<evidence type="ECO:0000256" key="1">
    <source>
        <dbReference type="PROSITE-ProRule" id="PRU00076"/>
    </source>
</evidence>
<dbReference type="SMART" id="SM00181">
    <property type="entry name" value="EGF"/>
    <property type="match status" value="2"/>
</dbReference>
<organism evidence="3">
    <name type="scientific">Magallana gigas</name>
    <name type="common">Pacific oyster</name>
    <name type="synonym">Crassostrea gigas</name>
    <dbReference type="NCBI Taxonomy" id="29159"/>
    <lineage>
        <taxon>Eukaryota</taxon>
        <taxon>Metazoa</taxon>
        <taxon>Spiralia</taxon>
        <taxon>Lophotrochozoa</taxon>
        <taxon>Mollusca</taxon>
        <taxon>Bivalvia</taxon>
        <taxon>Autobranchia</taxon>
        <taxon>Pteriomorphia</taxon>
        <taxon>Ostreida</taxon>
        <taxon>Ostreoidea</taxon>
        <taxon>Ostreidae</taxon>
        <taxon>Magallana</taxon>
    </lineage>
</organism>
<dbReference type="CDD" id="cd00054">
    <property type="entry name" value="EGF_CA"/>
    <property type="match status" value="1"/>
</dbReference>
<gene>
    <name evidence="3" type="ORF">CGI_10020524</name>
</gene>